<dbReference type="Proteomes" id="UP000829398">
    <property type="component" value="Chromosome 8"/>
</dbReference>
<sequence>MAQAMLNYVMNVYLLPLDLCKELEIMMNSFWWGSKRNGGGGIKWMKWERLCKPKDFGGLGFNLGFNPIFIWRSIMASKDVVIKGSRLQIESGHQALIGKAPWLPDSDCGFITTDLHEELVMAPVCSLMMVDQRRWDYDVVTDLFNARNRDLILKIPLSTRRDRDVWYWLADPRGVFSVRSCYKMMTYDANNSSSSFWRRLWKLNVPSKVKNFLWRAVKNVLPTTDNLLSREFRCCLLALFLGSGVVCWERPHVGWVKCNVDAAVFSFQSKSSFGCVVRNSDGTFLAAKCDSFAGSFRARQAEAFGVREALS</sequence>
<keyword evidence="1" id="KW-0695">RNA-directed DNA polymerase</keyword>
<evidence type="ECO:0000313" key="1">
    <source>
        <dbReference type="EMBL" id="KAH9696221.1"/>
    </source>
</evidence>
<dbReference type="EMBL" id="CM039177">
    <property type="protein sequence ID" value="KAH9696221.1"/>
    <property type="molecule type" value="Genomic_DNA"/>
</dbReference>
<accession>A0ACB8IGI4</accession>
<comment type="caution">
    <text evidence="1">The sequence shown here is derived from an EMBL/GenBank/DDBJ whole genome shotgun (WGS) entry which is preliminary data.</text>
</comment>
<evidence type="ECO:0000313" key="2">
    <source>
        <dbReference type="Proteomes" id="UP000829398"/>
    </source>
</evidence>
<keyword evidence="1" id="KW-0808">Transferase</keyword>
<protein>
    <submittedName>
        <fullName evidence="1">Reverse transcriptase/RNA-dependent DNA polymerase</fullName>
    </submittedName>
</protein>
<gene>
    <name evidence="1" type="ORF">KPL71_023095</name>
</gene>
<keyword evidence="2" id="KW-1185">Reference proteome</keyword>
<organism evidence="1 2">
    <name type="scientific">Citrus sinensis</name>
    <name type="common">Sweet orange</name>
    <name type="synonym">Citrus aurantium var. sinensis</name>
    <dbReference type="NCBI Taxonomy" id="2711"/>
    <lineage>
        <taxon>Eukaryota</taxon>
        <taxon>Viridiplantae</taxon>
        <taxon>Streptophyta</taxon>
        <taxon>Embryophyta</taxon>
        <taxon>Tracheophyta</taxon>
        <taxon>Spermatophyta</taxon>
        <taxon>Magnoliopsida</taxon>
        <taxon>eudicotyledons</taxon>
        <taxon>Gunneridae</taxon>
        <taxon>Pentapetalae</taxon>
        <taxon>rosids</taxon>
        <taxon>malvids</taxon>
        <taxon>Sapindales</taxon>
        <taxon>Rutaceae</taxon>
        <taxon>Aurantioideae</taxon>
        <taxon>Citrus</taxon>
    </lineage>
</organism>
<name>A0ACB8IGI4_CITSI</name>
<reference evidence="2" key="1">
    <citation type="journal article" date="2023" name="Hortic. Res.">
        <title>A chromosome-level phased genome enabling allele-level studies in sweet orange: a case study on citrus Huanglongbing tolerance.</title>
        <authorList>
            <person name="Wu B."/>
            <person name="Yu Q."/>
            <person name="Deng Z."/>
            <person name="Duan Y."/>
            <person name="Luo F."/>
            <person name="Gmitter F. Jr."/>
        </authorList>
    </citation>
    <scope>NUCLEOTIDE SEQUENCE [LARGE SCALE GENOMIC DNA]</scope>
    <source>
        <strain evidence="2">cv. Valencia</strain>
    </source>
</reference>
<proteinExistence type="predicted"/>
<keyword evidence="1" id="KW-0548">Nucleotidyltransferase</keyword>